<keyword evidence="1" id="KW-1133">Transmembrane helix</keyword>
<keyword evidence="1" id="KW-0812">Transmembrane</keyword>
<protein>
    <submittedName>
        <fullName evidence="2">Putative ovule protein</fullName>
    </submittedName>
</protein>
<proteinExistence type="predicted"/>
<sequence length="61" mass="7175">MVLLLTVYPAFICIAYHLVYLFADCLPTNFYGGRVWIYVCWLYLPSLGGPVRLLFDYIMYL</sequence>
<feature type="transmembrane region" description="Helical" evidence="1">
    <location>
        <begin position="35"/>
        <end position="55"/>
    </location>
</feature>
<evidence type="ECO:0000313" key="2">
    <source>
        <dbReference type="EMBL" id="JAP22202.1"/>
    </source>
</evidence>
<name>A0A0V0HQ94_SOLCH</name>
<evidence type="ECO:0000256" key="1">
    <source>
        <dbReference type="SAM" id="Phobius"/>
    </source>
</evidence>
<dbReference type="AlphaFoldDB" id="A0A0V0HQ94"/>
<reference evidence="2" key="1">
    <citation type="submission" date="2015-12" db="EMBL/GenBank/DDBJ databases">
        <title>Gene expression during late stages of embryo sac development: a critical building block for successful pollen-pistil interactions.</title>
        <authorList>
            <person name="Liu Y."/>
            <person name="Joly V."/>
            <person name="Sabar M."/>
            <person name="Matton D.P."/>
        </authorList>
    </citation>
    <scope>NUCLEOTIDE SEQUENCE</scope>
</reference>
<accession>A0A0V0HQ94</accession>
<keyword evidence="1" id="KW-0472">Membrane</keyword>
<dbReference type="EMBL" id="GEDG01016831">
    <property type="protein sequence ID" value="JAP22202.1"/>
    <property type="molecule type" value="Transcribed_RNA"/>
</dbReference>
<organism evidence="2">
    <name type="scientific">Solanum chacoense</name>
    <name type="common">Chaco potato</name>
    <dbReference type="NCBI Taxonomy" id="4108"/>
    <lineage>
        <taxon>Eukaryota</taxon>
        <taxon>Viridiplantae</taxon>
        <taxon>Streptophyta</taxon>
        <taxon>Embryophyta</taxon>
        <taxon>Tracheophyta</taxon>
        <taxon>Spermatophyta</taxon>
        <taxon>Magnoliopsida</taxon>
        <taxon>eudicotyledons</taxon>
        <taxon>Gunneridae</taxon>
        <taxon>Pentapetalae</taxon>
        <taxon>asterids</taxon>
        <taxon>lamiids</taxon>
        <taxon>Solanales</taxon>
        <taxon>Solanaceae</taxon>
        <taxon>Solanoideae</taxon>
        <taxon>Solaneae</taxon>
        <taxon>Solanum</taxon>
    </lineage>
</organism>
<feature type="transmembrane region" description="Helical" evidence="1">
    <location>
        <begin position="6"/>
        <end position="23"/>
    </location>
</feature>